<sequence>MNKSKIEWCDSTWNPVTGCLHGCDYCYAKRIAERFGQVPCENGNCNISGDCEIEPSFNCKRYLQYEKIHDLEVAIRNFKKRTQHGKGIIQAYPYGFDPTFHKYRLLEPSQKTKPQNIFVVSMGDLFGDWVPDSWIDEVFQASFNADHHRYLFLTKNPSRYKRSVQHYESEYNPYETENWDNIWFGTTINSQKDERRVVELLNFDEGHKFLSIEPLLGEIDLTDIPGLSYPGCTTHDSLEGKLYHLDDDGKWTPDNKIEWVIVGAETGPGAKPPEPEWVQSIIDQCRDAGIPLFLKNNLNWPMKIQEYPWEKEKAK</sequence>
<dbReference type="AlphaFoldDB" id="F1TED4"/>
<name>F1TED4_9FIRM</name>
<reference evidence="1" key="2">
    <citation type="submission" date="2011-01" db="EMBL/GenBank/DDBJ databases">
        <title>The Non-contiguous Finished genome of Clostridium papyrosolvens.</title>
        <authorList>
            <person name="Lucas S."/>
            <person name="Copeland A."/>
            <person name="Lapidus A."/>
            <person name="Cheng J.-F."/>
            <person name="Goodwin L."/>
            <person name="Pitluck S."/>
            <person name="Misra M."/>
            <person name="Chertkov O."/>
            <person name="Detter J.C."/>
            <person name="Han C."/>
            <person name="Tapia R."/>
            <person name="Land M."/>
            <person name="Hauser L."/>
            <person name="Kyrpides N."/>
            <person name="Ivanova N."/>
            <person name="Pagani I."/>
            <person name="Mouttaki H."/>
            <person name="He Z."/>
            <person name="Zhou J."/>
            <person name="Hemme C.L."/>
            <person name="Woyke T."/>
        </authorList>
    </citation>
    <scope>NUCLEOTIDE SEQUENCE [LARGE SCALE GENOMIC DNA]</scope>
    <source>
        <strain evidence="1">DSM 2782</strain>
    </source>
</reference>
<dbReference type="InterPro" id="IPR011101">
    <property type="entry name" value="DUF5131"/>
</dbReference>
<dbReference type="Pfam" id="PF07505">
    <property type="entry name" value="DUF5131"/>
    <property type="match status" value="1"/>
</dbReference>
<dbReference type="STRING" id="588581.Cpap_1492"/>
<dbReference type="eggNOG" id="COG4422">
    <property type="taxonomic scope" value="Bacteria"/>
</dbReference>
<evidence type="ECO:0000313" key="1">
    <source>
        <dbReference type="EMBL" id="EGD47100.1"/>
    </source>
</evidence>
<reference evidence="1" key="1">
    <citation type="submission" date="2009-07" db="EMBL/GenBank/DDBJ databases">
        <authorList>
            <consortium name="US DOE Joint Genome Institute (JGI-PGF)"/>
            <person name="Lucas S."/>
            <person name="Copeland A."/>
            <person name="Lapidus A."/>
            <person name="Glavina del Rio T."/>
            <person name="Tice H."/>
            <person name="Bruce D."/>
            <person name="Goodwin L."/>
            <person name="Pitluck S."/>
            <person name="Larimer F."/>
            <person name="Land M.L."/>
            <person name="Mouttaki H."/>
            <person name="He Z."/>
            <person name="Zhou J."/>
            <person name="Hemme C.L."/>
        </authorList>
    </citation>
    <scope>NUCLEOTIDE SEQUENCE [LARGE SCALE GENOMIC DNA]</scope>
    <source>
        <strain evidence="1">DSM 2782</strain>
    </source>
</reference>
<gene>
    <name evidence="1" type="ORF">Cpap_1492</name>
</gene>
<protein>
    <submittedName>
        <fullName evidence="1">Gp37Gp68 family protein</fullName>
    </submittedName>
</protein>
<evidence type="ECO:0000313" key="2">
    <source>
        <dbReference type="Proteomes" id="UP000003860"/>
    </source>
</evidence>
<dbReference type="OrthoDB" id="9787478at2"/>
<dbReference type="EMBL" id="ACXX02000009">
    <property type="protein sequence ID" value="EGD47100.1"/>
    <property type="molecule type" value="Genomic_DNA"/>
</dbReference>
<keyword evidence="2" id="KW-1185">Reference proteome</keyword>
<comment type="caution">
    <text evidence="1">The sequence shown here is derived from an EMBL/GenBank/DDBJ whole genome shotgun (WGS) entry which is preliminary data.</text>
</comment>
<accession>F1TED4</accession>
<proteinExistence type="predicted"/>
<organism evidence="1 2">
    <name type="scientific">Ruminiclostridium papyrosolvens DSM 2782</name>
    <dbReference type="NCBI Taxonomy" id="588581"/>
    <lineage>
        <taxon>Bacteria</taxon>
        <taxon>Bacillati</taxon>
        <taxon>Bacillota</taxon>
        <taxon>Clostridia</taxon>
        <taxon>Eubacteriales</taxon>
        <taxon>Oscillospiraceae</taxon>
        <taxon>Ruminiclostridium</taxon>
    </lineage>
</organism>
<dbReference type="Proteomes" id="UP000003860">
    <property type="component" value="Unassembled WGS sequence"/>
</dbReference>